<dbReference type="InterPro" id="IPR050171">
    <property type="entry name" value="MFS_Transporters"/>
</dbReference>
<keyword evidence="5 7" id="KW-1133">Transmembrane helix</keyword>
<dbReference type="PANTHER" id="PTHR23517:SF3">
    <property type="entry name" value="INTEGRAL MEMBRANE TRANSPORT PROTEIN"/>
    <property type="match status" value="1"/>
</dbReference>
<dbReference type="InterPro" id="IPR011701">
    <property type="entry name" value="MFS"/>
</dbReference>
<protein>
    <submittedName>
        <fullName evidence="8">MFS transporter</fullName>
    </submittedName>
</protein>
<accession>A0AAN1NS76</accession>
<dbReference type="Proteomes" id="UP000241538">
    <property type="component" value="Chromosome"/>
</dbReference>
<keyword evidence="3" id="KW-1003">Cell membrane</keyword>
<dbReference type="GO" id="GO:0005886">
    <property type="term" value="C:plasma membrane"/>
    <property type="evidence" value="ECO:0007669"/>
    <property type="project" value="UniProtKB-SubCell"/>
</dbReference>
<gene>
    <name evidence="8" type="ORF">C9381_14785</name>
</gene>
<keyword evidence="4 7" id="KW-0812">Transmembrane</keyword>
<dbReference type="Gene3D" id="1.20.1250.20">
    <property type="entry name" value="MFS general substrate transporter like domains"/>
    <property type="match status" value="1"/>
</dbReference>
<proteinExistence type="predicted"/>
<feature type="transmembrane region" description="Helical" evidence="7">
    <location>
        <begin position="137"/>
        <end position="157"/>
    </location>
</feature>
<dbReference type="RefSeq" id="WP_107319904.1">
    <property type="nucleotide sequence ID" value="NZ_CP028349.1"/>
</dbReference>
<reference evidence="8 9" key="1">
    <citation type="journal article" date="2018" name="Int J Genomics">
        <title>Comparative Genomics Analysis of Plasmid pPV989-94 from a Clinical Isolate of Pantoea vagans PV989.</title>
        <authorList>
            <person name="Xu L."/>
            <person name="Yin M."/>
            <person name="Zhu T."/>
            <person name="Lu J."/>
            <person name="Bao Q."/>
        </authorList>
    </citation>
    <scope>NUCLEOTIDE SEQUENCE [LARGE SCALE GENOMIC DNA]</scope>
    <source>
        <strain evidence="8 9">PV989</strain>
    </source>
</reference>
<evidence type="ECO:0000256" key="1">
    <source>
        <dbReference type="ARBA" id="ARBA00004651"/>
    </source>
</evidence>
<dbReference type="PANTHER" id="PTHR23517">
    <property type="entry name" value="RESISTANCE PROTEIN MDTM, PUTATIVE-RELATED-RELATED"/>
    <property type="match status" value="1"/>
</dbReference>
<sequence length="403" mass="44680">MMIRFSFLWPLFTLDFILHFSRALTFTLFPIYLSQTLQFNPLMTGYALGGSLVIATVAGVWCGVLIDRFTAQRSLFLAILLSVVVYGLLTHVQHFIQVLVLLIMIEVAFTTMHLAVKSLLSGLLSADQRGAAFSVTYTLINIAFCSAPILGILASHYAVHAPMWLSAGLSFISLCILSLYYRRYDAHLQVNSPVNGPKTSLKQTFSVLISDYRLQLFTLGGLFSALVYARFATYLSQYLGYVVSESEALRLITLIVSINAATVILLQYVIGKRITQKNMVFSVMAGTGLLVMGLYFYHVSELTLFWIIATIFFSLGEVILVPSEFLFIDSIARDDMKGAYFGVQNIAMSGGGANAILFGYLLNSHLIPPSSIFYLLIFFALLGCALYLIGIRQKNRVVSARES</sequence>
<feature type="transmembrane region" description="Helical" evidence="7">
    <location>
        <begin position="304"/>
        <end position="327"/>
    </location>
</feature>
<organism evidence="8 9">
    <name type="scientific">Pantoea vagans</name>
    <dbReference type="NCBI Taxonomy" id="470934"/>
    <lineage>
        <taxon>Bacteria</taxon>
        <taxon>Pseudomonadati</taxon>
        <taxon>Pseudomonadota</taxon>
        <taxon>Gammaproteobacteria</taxon>
        <taxon>Enterobacterales</taxon>
        <taxon>Erwiniaceae</taxon>
        <taxon>Pantoea</taxon>
    </lineage>
</organism>
<feature type="transmembrane region" description="Helical" evidence="7">
    <location>
        <begin position="339"/>
        <end position="360"/>
    </location>
</feature>
<dbReference type="AlphaFoldDB" id="A0AAN1NS76"/>
<feature type="transmembrane region" description="Helical" evidence="7">
    <location>
        <begin position="372"/>
        <end position="391"/>
    </location>
</feature>
<evidence type="ECO:0000256" key="3">
    <source>
        <dbReference type="ARBA" id="ARBA00022475"/>
    </source>
</evidence>
<feature type="transmembrane region" description="Helical" evidence="7">
    <location>
        <begin position="212"/>
        <end position="231"/>
    </location>
</feature>
<evidence type="ECO:0000313" key="8">
    <source>
        <dbReference type="EMBL" id="AVV38384.1"/>
    </source>
</evidence>
<feature type="transmembrane region" description="Helical" evidence="7">
    <location>
        <begin position="73"/>
        <end position="89"/>
    </location>
</feature>
<keyword evidence="2" id="KW-0813">Transport</keyword>
<feature type="transmembrane region" description="Helical" evidence="7">
    <location>
        <begin position="163"/>
        <end position="181"/>
    </location>
</feature>
<dbReference type="Pfam" id="PF07690">
    <property type="entry name" value="MFS_1"/>
    <property type="match status" value="1"/>
</dbReference>
<comment type="subcellular location">
    <subcellularLocation>
        <location evidence="1">Cell membrane</location>
        <topology evidence="1">Multi-pass membrane protein</topology>
    </subcellularLocation>
</comment>
<dbReference type="InterPro" id="IPR036259">
    <property type="entry name" value="MFS_trans_sf"/>
</dbReference>
<dbReference type="GO" id="GO:0022857">
    <property type="term" value="F:transmembrane transporter activity"/>
    <property type="evidence" value="ECO:0007669"/>
    <property type="project" value="InterPro"/>
</dbReference>
<dbReference type="SUPFAM" id="SSF103473">
    <property type="entry name" value="MFS general substrate transporter"/>
    <property type="match status" value="1"/>
</dbReference>
<feature type="transmembrane region" description="Helical" evidence="7">
    <location>
        <begin position="95"/>
        <end position="116"/>
    </location>
</feature>
<feature type="transmembrane region" description="Helical" evidence="7">
    <location>
        <begin position="279"/>
        <end position="298"/>
    </location>
</feature>
<dbReference type="EMBL" id="CP028349">
    <property type="protein sequence ID" value="AVV38384.1"/>
    <property type="molecule type" value="Genomic_DNA"/>
</dbReference>
<evidence type="ECO:0000256" key="4">
    <source>
        <dbReference type="ARBA" id="ARBA00022692"/>
    </source>
</evidence>
<keyword evidence="6 7" id="KW-0472">Membrane</keyword>
<feature type="transmembrane region" description="Helical" evidence="7">
    <location>
        <begin position="251"/>
        <end position="270"/>
    </location>
</feature>
<evidence type="ECO:0000256" key="5">
    <source>
        <dbReference type="ARBA" id="ARBA00022989"/>
    </source>
</evidence>
<evidence type="ECO:0000313" key="9">
    <source>
        <dbReference type="Proteomes" id="UP000241538"/>
    </source>
</evidence>
<evidence type="ECO:0000256" key="2">
    <source>
        <dbReference type="ARBA" id="ARBA00022448"/>
    </source>
</evidence>
<evidence type="ECO:0000256" key="6">
    <source>
        <dbReference type="ARBA" id="ARBA00023136"/>
    </source>
</evidence>
<name>A0AAN1NS76_9GAMM</name>
<feature type="transmembrane region" description="Helical" evidence="7">
    <location>
        <begin position="47"/>
        <end position="66"/>
    </location>
</feature>
<evidence type="ECO:0000256" key="7">
    <source>
        <dbReference type="SAM" id="Phobius"/>
    </source>
</evidence>